<dbReference type="Gene3D" id="1.10.10.10">
    <property type="entry name" value="Winged helix-like DNA-binding domain superfamily/Winged helix DNA-binding domain"/>
    <property type="match status" value="1"/>
</dbReference>
<dbReference type="EMBL" id="CP071462">
    <property type="protein sequence ID" value="QSW99571.1"/>
    <property type="molecule type" value="Genomic_DNA"/>
</dbReference>
<sequence>MRVEVRKHAEWMSKNDDRILEYLASNPGKRPHEIRTELSDAAIALQPRYIDKRLELLERAALVRRDGLRYELSDRGRAYLVGEYAVEPIA</sequence>
<dbReference type="InterPro" id="IPR036388">
    <property type="entry name" value="WH-like_DNA-bd_sf"/>
</dbReference>
<evidence type="ECO:0000313" key="2">
    <source>
        <dbReference type="Proteomes" id="UP000663203"/>
    </source>
</evidence>
<gene>
    <name evidence="1" type="ORF">J0X25_01015</name>
</gene>
<dbReference type="KEGG" id="hakz:J0X25_01015"/>
<name>A0A8A2VDH9_9EURY</name>
<dbReference type="RefSeq" id="WP_207289177.1">
    <property type="nucleotide sequence ID" value="NZ_CP071462.1"/>
</dbReference>
<dbReference type="AlphaFoldDB" id="A0A8A2VDH9"/>
<dbReference type="GeneID" id="63185842"/>
<evidence type="ECO:0000313" key="1">
    <source>
        <dbReference type="EMBL" id="QSW99571.1"/>
    </source>
</evidence>
<proteinExistence type="predicted"/>
<accession>A0A8A2VDH9</accession>
<protein>
    <submittedName>
        <fullName evidence="1">Uncharacterized protein</fullName>
    </submittedName>
</protein>
<reference evidence="1 2" key="1">
    <citation type="submission" date="2021-03" db="EMBL/GenBank/DDBJ databases">
        <title>Haloterrigena longa sp. nov. and Haloterrigena limicola sp. nov., extremely halophilic archaea isolated from a salt lake.</title>
        <authorList>
            <person name="Henglin C."/>
        </authorList>
    </citation>
    <scope>NUCLEOTIDE SEQUENCE [LARGE SCALE GENOMIC DNA]</scope>
    <source>
        <strain evidence="1 2">KZCA68</strain>
    </source>
</reference>
<dbReference type="Proteomes" id="UP000663203">
    <property type="component" value="Chromosome"/>
</dbReference>
<organism evidence="1 2">
    <name type="scientific">Haloterrigena alkaliphila</name>
    <dbReference type="NCBI Taxonomy" id="2816475"/>
    <lineage>
        <taxon>Archaea</taxon>
        <taxon>Methanobacteriati</taxon>
        <taxon>Methanobacteriota</taxon>
        <taxon>Stenosarchaea group</taxon>
        <taxon>Halobacteria</taxon>
        <taxon>Halobacteriales</taxon>
        <taxon>Natrialbaceae</taxon>
        <taxon>Haloterrigena</taxon>
    </lineage>
</organism>
<dbReference type="InterPro" id="IPR036390">
    <property type="entry name" value="WH_DNA-bd_sf"/>
</dbReference>
<keyword evidence="2" id="KW-1185">Reference proteome</keyword>
<dbReference type="SUPFAM" id="SSF46785">
    <property type="entry name" value="Winged helix' DNA-binding domain"/>
    <property type="match status" value="1"/>
</dbReference>